<organism evidence="1 2">
    <name type="scientific">Erythranthe guttata</name>
    <name type="common">Yellow monkey flower</name>
    <name type="synonym">Mimulus guttatus</name>
    <dbReference type="NCBI Taxonomy" id="4155"/>
    <lineage>
        <taxon>Eukaryota</taxon>
        <taxon>Viridiplantae</taxon>
        <taxon>Streptophyta</taxon>
        <taxon>Embryophyta</taxon>
        <taxon>Tracheophyta</taxon>
        <taxon>Spermatophyta</taxon>
        <taxon>Magnoliopsida</taxon>
        <taxon>eudicotyledons</taxon>
        <taxon>Gunneridae</taxon>
        <taxon>Pentapetalae</taxon>
        <taxon>asterids</taxon>
        <taxon>lamiids</taxon>
        <taxon>Lamiales</taxon>
        <taxon>Phrymaceae</taxon>
        <taxon>Erythranthe</taxon>
    </lineage>
</organism>
<dbReference type="Proteomes" id="UP000030748">
    <property type="component" value="Unassembled WGS sequence"/>
</dbReference>
<feature type="non-terminal residue" evidence="1">
    <location>
        <position position="1"/>
    </location>
</feature>
<name>A0A022RTX8_ERYGU</name>
<reference evidence="1 2" key="1">
    <citation type="journal article" date="2013" name="Proc. Natl. Acad. Sci. U.S.A.">
        <title>Fine-scale variation in meiotic recombination in Mimulus inferred from population shotgun sequencing.</title>
        <authorList>
            <person name="Hellsten U."/>
            <person name="Wright K.M."/>
            <person name="Jenkins J."/>
            <person name="Shu S."/>
            <person name="Yuan Y."/>
            <person name="Wessler S.R."/>
            <person name="Schmutz J."/>
            <person name="Willis J.H."/>
            <person name="Rokhsar D.S."/>
        </authorList>
    </citation>
    <scope>NUCLEOTIDE SEQUENCE [LARGE SCALE GENOMIC DNA]</scope>
    <source>
        <strain evidence="2">cv. DUN x IM62</strain>
    </source>
</reference>
<evidence type="ECO:0000313" key="1">
    <source>
        <dbReference type="EMBL" id="EYU43514.1"/>
    </source>
</evidence>
<sequence length="43" mass="4810">EQKYATSPLDGHISVDLRGGKTVRKKNCGTECYTISYNQHSSH</sequence>
<dbReference type="AlphaFoldDB" id="A0A022RTX8"/>
<protein>
    <submittedName>
        <fullName evidence="1">Uncharacterized protein</fullName>
    </submittedName>
</protein>
<gene>
    <name evidence="1" type="ORF">MIMGU_mgv1a0224741mg</name>
</gene>
<dbReference type="EMBL" id="KI630249">
    <property type="protein sequence ID" value="EYU43514.1"/>
    <property type="molecule type" value="Genomic_DNA"/>
</dbReference>
<keyword evidence="2" id="KW-1185">Reference proteome</keyword>
<proteinExistence type="predicted"/>
<feature type="non-terminal residue" evidence="1">
    <location>
        <position position="43"/>
    </location>
</feature>
<evidence type="ECO:0000313" key="2">
    <source>
        <dbReference type="Proteomes" id="UP000030748"/>
    </source>
</evidence>
<accession>A0A022RTX8</accession>